<keyword evidence="16 17" id="KW-0472">Membrane</keyword>
<evidence type="ECO:0000256" key="8">
    <source>
        <dbReference type="ARBA" id="ARBA00022741"/>
    </source>
</evidence>
<dbReference type="GO" id="GO:0005507">
    <property type="term" value="F:copper ion binding"/>
    <property type="evidence" value="ECO:0007669"/>
    <property type="project" value="InterPro"/>
</dbReference>
<dbReference type="GO" id="GO:0005524">
    <property type="term" value="F:ATP binding"/>
    <property type="evidence" value="ECO:0007669"/>
    <property type="project" value="UniProtKB-UniRule"/>
</dbReference>
<dbReference type="Gene3D" id="3.30.70.100">
    <property type="match status" value="2"/>
</dbReference>
<dbReference type="InterPro" id="IPR027256">
    <property type="entry name" value="P-typ_ATPase_IB"/>
</dbReference>
<keyword evidence="9" id="KW-0187">Copper transport</keyword>
<keyword evidence="15" id="KW-0406">Ion transport</keyword>
<dbReference type="InterPro" id="IPR008250">
    <property type="entry name" value="ATPase_P-typ_transduc_dom_A_sf"/>
</dbReference>
<accession>A0A2S4HF09</accession>
<dbReference type="InterPro" id="IPR023299">
    <property type="entry name" value="ATPase_P-typ_cyto_dom_N"/>
</dbReference>
<dbReference type="CDD" id="cd02094">
    <property type="entry name" value="P-type_ATPase_Cu-like"/>
    <property type="match status" value="1"/>
</dbReference>
<dbReference type="InterPro" id="IPR018303">
    <property type="entry name" value="ATPase_P-typ_P_site"/>
</dbReference>
<dbReference type="InterPro" id="IPR023214">
    <property type="entry name" value="HAD_sf"/>
</dbReference>
<keyword evidence="14" id="KW-0186">Copper</keyword>
<dbReference type="PROSITE" id="PS01229">
    <property type="entry name" value="COF_2"/>
    <property type="match status" value="1"/>
</dbReference>
<dbReference type="PROSITE" id="PS00154">
    <property type="entry name" value="ATPASE_E1_E2"/>
    <property type="match status" value="1"/>
</dbReference>
<keyword evidence="10 17" id="KW-0067">ATP-binding</keyword>
<dbReference type="Pfam" id="PF00122">
    <property type="entry name" value="E1-E2_ATPase"/>
    <property type="match status" value="1"/>
</dbReference>
<name>A0A2S4HF09_9GAMM</name>
<dbReference type="Gene3D" id="3.40.1110.10">
    <property type="entry name" value="Calcium-transporting ATPase, cytoplasmic domain N"/>
    <property type="match status" value="1"/>
</dbReference>
<feature type="transmembrane region" description="Helical" evidence="17">
    <location>
        <begin position="165"/>
        <end position="186"/>
    </location>
</feature>
<comment type="caution">
    <text evidence="19">The sequence shown here is derived from an EMBL/GenBank/DDBJ whole genome shotgun (WGS) entry which is preliminary data.</text>
</comment>
<dbReference type="InterPro" id="IPR001757">
    <property type="entry name" value="P_typ_ATPase"/>
</dbReference>
<keyword evidence="7" id="KW-0677">Repeat</keyword>
<feature type="transmembrane region" description="Helical" evidence="17">
    <location>
        <begin position="777"/>
        <end position="797"/>
    </location>
</feature>
<dbReference type="AlphaFoldDB" id="A0A2S4HF09"/>
<evidence type="ECO:0000256" key="1">
    <source>
        <dbReference type="ARBA" id="ARBA00004651"/>
    </source>
</evidence>
<keyword evidence="11" id="KW-0460">Magnesium</keyword>
<dbReference type="SFLD" id="SFLDF00027">
    <property type="entry name" value="p-type_atpase"/>
    <property type="match status" value="1"/>
</dbReference>
<keyword evidence="8 17" id="KW-0547">Nucleotide-binding</keyword>
<feature type="transmembrane region" description="Helical" evidence="17">
    <location>
        <begin position="257"/>
        <end position="277"/>
    </location>
</feature>
<dbReference type="NCBIfam" id="TIGR01511">
    <property type="entry name" value="ATPase-IB1_Cu"/>
    <property type="match status" value="1"/>
</dbReference>
<protein>
    <submittedName>
        <fullName evidence="19">Copper-transporting ATPase</fullName>
    </submittedName>
</protein>
<feature type="transmembrane region" description="Helical" evidence="17">
    <location>
        <begin position="754"/>
        <end position="771"/>
    </location>
</feature>
<dbReference type="RefSeq" id="WP_103684738.1">
    <property type="nucleotide sequence ID" value="NZ_PQGG01000028.1"/>
</dbReference>
<feature type="transmembrane region" description="Helical" evidence="17">
    <location>
        <begin position="440"/>
        <end position="464"/>
    </location>
</feature>
<dbReference type="GO" id="GO:0016887">
    <property type="term" value="F:ATP hydrolysis activity"/>
    <property type="evidence" value="ECO:0007669"/>
    <property type="project" value="InterPro"/>
</dbReference>
<dbReference type="GO" id="GO:0060003">
    <property type="term" value="P:copper ion export"/>
    <property type="evidence" value="ECO:0007669"/>
    <property type="project" value="UniProtKB-ARBA"/>
</dbReference>
<dbReference type="PANTHER" id="PTHR43520">
    <property type="entry name" value="ATP7, ISOFORM B"/>
    <property type="match status" value="1"/>
</dbReference>
<dbReference type="InterPro" id="IPR006121">
    <property type="entry name" value="HMA_dom"/>
</dbReference>
<evidence type="ECO:0000256" key="11">
    <source>
        <dbReference type="ARBA" id="ARBA00022842"/>
    </source>
</evidence>
<dbReference type="Gene3D" id="3.40.50.1000">
    <property type="entry name" value="HAD superfamily/HAD-like"/>
    <property type="match status" value="1"/>
</dbReference>
<sequence>MTSKVASLTDISIAITGMSCASCAGRLEKQLAKLAEIDTVSVNIATESAHIRLNSAISFHTLSRAIEQAGYGIATDDIHLDVKGMSCASCVGRVEKVLSNLNCVLDVSVNLATESAHVRVAKDCISSDTLISALHEGGYAANVHHETIEPNNAASPKIDRETSHLIIAALLSAPMVFAMILDAIGFELMPPAWLQFLLATPIQFWLGARFYRAAWFAVKAGTGNMDLLVALGTSASYGLSVFQLISEYLSPSAHQMGHYYFEASAVVITLVLLGKWLENRAKHQTTAAIRALQALRPDTATVRKQQGDIKVAIDQIINGDIVVVKAGEQVPVDGVIVEGSASVDESMISGESLPVQKTIGDKLVGGVINNDALLLIKTTAVGAETTLARIIRLVENAQAAKAPVQRLVDKVSMVFVPVVIAIAISTLVTWYLYNGHLQEAIINAVTVLVIACPCALGLATPAAIMTGTGAAAGRGILIKDAQALERAHNTNIVAFDKTGTLTVGKPRLLDTIATGDNAKKLLSVAAALQSASDHPLAKAVLQEADSQAIPILAANEAKTFAGRGVQASVDGKTYILGNTRLMREAAIPLDQLEDKAKALENQGRTVSWLAETGDTATLIGLLGFGDELKPSAKSAIKRLQNAGIKTVMITGDNEGSARANAAELGIETYFANILPDGKADAIQDLRNENTIVAMVGDGINDAPALAAADVGVAMATGTDVAMHTAGITLMRGDPALVADAIDISRRSYQKIRQNLFWAFIYNLLGIPLAASGLLSPAIAGAAMAFSSLSVVCNALLLRRWEPKP</sequence>
<evidence type="ECO:0000313" key="19">
    <source>
        <dbReference type="EMBL" id="POP52557.1"/>
    </source>
</evidence>
<dbReference type="NCBIfam" id="TIGR01525">
    <property type="entry name" value="ATPase-IB_hvy"/>
    <property type="match status" value="1"/>
</dbReference>
<feature type="domain" description="HMA" evidence="18">
    <location>
        <begin position="76"/>
        <end position="142"/>
    </location>
</feature>
<dbReference type="NCBIfam" id="TIGR00003">
    <property type="entry name" value="copper ion binding protein"/>
    <property type="match status" value="1"/>
</dbReference>
<evidence type="ECO:0000256" key="13">
    <source>
        <dbReference type="ARBA" id="ARBA00022989"/>
    </source>
</evidence>
<evidence type="ECO:0000256" key="7">
    <source>
        <dbReference type="ARBA" id="ARBA00022737"/>
    </source>
</evidence>
<dbReference type="GO" id="GO:0043682">
    <property type="term" value="F:P-type divalent copper transporter activity"/>
    <property type="evidence" value="ECO:0007669"/>
    <property type="project" value="TreeGrafter"/>
</dbReference>
<dbReference type="Pfam" id="PF00702">
    <property type="entry name" value="Hydrolase"/>
    <property type="match status" value="1"/>
</dbReference>
<evidence type="ECO:0000256" key="15">
    <source>
        <dbReference type="ARBA" id="ARBA00023065"/>
    </source>
</evidence>
<dbReference type="SFLD" id="SFLDG00002">
    <property type="entry name" value="C1.7:_P-type_atpase_like"/>
    <property type="match status" value="1"/>
</dbReference>
<feature type="domain" description="HMA" evidence="18">
    <location>
        <begin position="9"/>
        <end position="74"/>
    </location>
</feature>
<feature type="transmembrane region" description="Helical" evidence="17">
    <location>
        <begin position="411"/>
        <end position="434"/>
    </location>
</feature>
<dbReference type="FunFam" id="2.70.150.10:FF:000020">
    <property type="entry name" value="Copper-exporting P-type ATPase A"/>
    <property type="match status" value="1"/>
</dbReference>
<keyword evidence="4 17" id="KW-1003">Cell membrane</keyword>
<proteinExistence type="inferred from homology"/>
<dbReference type="NCBIfam" id="TIGR01512">
    <property type="entry name" value="ATPase-IB2_Cd"/>
    <property type="match status" value="1"/>
</dbReference>
<keyword evidence="6 17" id="KW-0479">Metal-binding</keyword>
<evidence type="ECO:0000256" key="17">
    <source>
        <dbReference type="RuleBase" id="RU362081"/>
    </source>
</evidence>
<evidence type="ECO:0000313" key="20">
    <source>
        <dbReference type="Proteomes" id="UP000237222"/>
    </source>
</evidence>
<feature type="transmembrane region" description="Helical" evidence="17">
    <location>
        <begin position="223"/>
        <end position="245"/>
    </location>
</feature>
<dbReference type="SUPFAM" id="SSF55008">
    <property type="entry name" value="HMA, heavy metal-associated domain"/>
    <property type="match status" value="2"/>
</dbReference>
<dbReference type="InterPro" id="IPR036163">
    <property type="entry name" value="HMA_dom_sf"/>
</dbReference>
<dbReference type="CDD" id="cd00371">
    <property type="entry name" value="HMA"/>
    <property type="match status" value="2"/>
</dbReference>
<evidence type="ECO:0000256" key="10">
    <source>
        <dbReference type="ARBA" id="ARBA00022840"/>
    </source>
</evidence>
<dbReference type="GO" id="GO:0055070">
    <property type="term" value="P:copper ion homeostasis"/>
    <property type="evidence" value="ECO:0007669"/>
    <property type="project" value="TreeGrafter"/>
</dbReference>
<organism evidence="19 20">
    <name type="scientific">Zhongshania marina</name>
    <dbReference type="NCBI Taxonomy" id="2304603"/>
    <lineage>
        <taxon>Bacteria</taxon>
        <taxon>Pseudomonadati</taxon>
        <taxon>Pseudomonadota</taxon>
        <taxon>Gammaproteobacteria</taxon>
        <taxon>Cellvibrionales</taxon>
        <taxon>Spongiibacteraceae</taxon>
        <taxon>Zhongshania</taxon>
    </lineage>
</organism>
<evidence type="ECO:0000256" key="16">
    <source>
        <dbReference type="ARBA" id="ARBA00023136"/>
    </source>
</evidence>
<keyword evidence="5 17" id="KW-0812">Transmembrane</keyword>
<dbReference type="PRINTS" id="PR00943">
    <property type="entry name" value="CUATPASE"/>
</dbReference>
<dbReference type="SUPFAM" id="SSF81653">
    <property type="entry name" value="Calcium ATPase, transduction domain A"/>
    <property type="match status" value="1"/>
</dbReference>
<dbReference type="Gene3D" id="2.70.150.10">
    <property type="entry name" value="Calcium-transporting ATPase, cytoplasmic transduction domain A"/>
    <property type="match status" value="1"/>
</dbReference>
<evidence type="ECO:0000256" key="14">
    <source>
        <dbReference type="ARBA" id="ARBA00023008"/>
    </source>
</evidence>
<comment type="similarity">
    <text evidence="2 17">Belongs to the cation transport ATPase (P-type) (TC 3.A.3) family. Type IB subfamily.</text>
</comment>
<evidence type="ECO:0000256" key="4">
    <source>
        <dbReference type="ARBA" id="ARBA00022475"/>
    </source>
</evidence>
<evidence type="ECO:0000256" key="9">
    <source>
        <dbReference type="ARBA" id="ARBA00022796"/>
    </source>
</evidence>
<gene>
    <name evidence="19" type="ORF">C0068_12125</name>
</gene>
<reference evidence="19 20" key="1">
    <citation type="submission" date="2018-01" db="EMBL/GenBank/DDBJ databases">
        <authorList>
            <person name="Yu X.-D."/>
        </authorList>
    </citation>
    <scope>NUCLEOTIDE SEQUENCE [LARGE SCALE GENOMIC DNA]</scope>
    <source>
        <strain evidence="19 20">ZX-21</strain>
    </source>
</reference>
<evidence type="ECO:0000256" key="2">
    <source>
        <dbReference type="ARBA" id="ARBA00006024"/>
    </source>
</evidence>
<keyword evidence="3" id="KW-0813">Transport</keyword>
<dbReference type="InterPro" id="IPR044492">
    <property type="entry name" value="P_typ_ATPase_HD_dom"/>
</dbReference>
<keyword evidence="12" id="KW-1278">Translocase</keyword>
<dbReference type="SUPFAM" id="SSF56784">
    <property type="entry name" value="HAD-like"/>
    <property type="match status" value="1"/>
</dbReference>
<evidence type="ECO:0000259" key="18">
    <source>
        <dbReference type="PROSITE" id="PS50846"/>
    </source>
</evidence>
<evidence type="ECO:0000256" key="5">
    <source>
        <dbReference type="ARBA" id="ARBA00022692"/>
    </source>
</evidence>
<dbReference type="InterPro" id="IPR036412">
    <property type="entry name" value="HAD-like_sf"/>
</dbReference>
<dbReference type="SFLD" id="SFLDS00003">
    <property type="entry name" value="Haloacid_Dehalogenase"/>
    <property type="match status" value="1"/>
</dbReference>
<evidence type="ECO:0000256" key="3">
    <source>
        <dbReference type="ARBA" id="ARBA00022448"/>
    </source>
</evidence>
<dbReference type="PRINTS" id="PR00119">
    <property type="entry name" value="CATATPASE"/>
</dbReference>
<keyword evidence="13 17" id="KW-1133">Transmembrane helix</keyword>
<dbReference type="InterPro" id="IPR059000">
    <property type="entry name" value="ATPase_P-type_domA"/>
</dbReference>
<dbReference type="FunFam" id="3.30.70.100:FF:000001">
    <property type="entry name" value="ATPase copper transporting beta"/>
    <property type="match status" value="1"/>
</dbReference>
<dbReference type="PROSITE" id="PS01047">
    <property type="entry name" value="HMA_1"/>
    <property type="match status" value="1"/>
</dbReference>
<dbReference type="InterPro" id="IPR017969">
    <property type="entry name" value="Heavy-metal-associated_CS"/>
</dbReference>
<evidence type="ECO:0000256" key="12">
    <source>
        <dbReference type="ARBA" id="ARBA00022967"/>
    </source>
</evidence>
<feature type="transmembrane region" description="Helical" evidence="17">
    <location>
        <begin position="192"/>
        <end position="211"/>
    </location>
</feature>
<dbReference type="SUPFAM" id="SSF81665">
    <property type="entry name" value="Calcium ATPase, transmembrane domain M"/>
    <property type="match status" value="1"/>
</dbReference>
<dbReference type="InterPro" id="IPR023298">
    <property type="entry name" value="ATPase_P-typ_TM_dom_sf"/>
</dbReference>
<dbReference type="PANTHER" id="PTHR43520:SF8">
    <property type="entry name" value="P-TYPE CU(+) TRANSPORTER"/>
    <property type="match status" value="1"/>
</dbReference>
<dbReference type="GO" id="GO:0005886">
    <property type="term" value="C:plasma membrane"/>
    <property type="evidence" value="ECO:0007669"/>
    <property type="project" value="UniProtKB-SubCell"/>
</dbReference>
<dbReference type="Pfam" id="PF00403">
    <property type="entry name" value="HMA"/>
    <property type="match status" value="2"/>
</dbReference>
<dbReference type="PROSITE" id="PS50846">
    <property type="entry name" value="HMA_2"/>
    <property type="match status" value="2"/>
</dbReference>
<comment type="subcellular location">
    <subcellularLocation>
        <location evidence="1">Cell membrane</location>
        <topology evidence="1">Multi-pass membrane protein</topology>
    </subcellularLocation>
</comment>
<dbReference type="EMBL" id="PQGG01000028">
    <property type="protein sequence ID" value="POP52557.1"/>
    <property type="molecule type" value="Genomic_DNA"/>
</dbReference>
<dbReference type="NCBIfam" id="TIGR01494">
    <property type="entry name" value="ATPase_P-type"/>
    <property type="match status" value="1"/>
</dbReference>
<dbReference type="OrthoDB" id="9814270at2"/>
<dbReference type="InterPro" id="IPR006122">
    <property type="entry name" value="HMA_Cu_ion-bd"/>
</dbReference>
<evidence type="ECO:0000256" key="6">
    <source>
        <dbReference type="ARBA" id="ARBA00022723"/>
    </source>
</evidence>
<dbReference type="Proteomes" id="UP000237222">
    <property type="component" value="Unassembled WGS sequence"/>
</dbReference>